<gene>
    <name evidence="2" type="ORF">AWRI4619_LOCUS6687</name>
</gene>
<sequence length="500" mass="56088">MDLLAPASSQAQTRTVPLVCKICPRKPNFSDLSHLLTHISSKAHLSTYYKLKVRSGSDDAARQSVERYDIWYAENDIESFMSERMKHKDKRKKIKTGTYLPVSDGAPFTDRRLSEPHANVKIIKKESHSPTFTPSSASYDDIPSVYPHPYAAYGPMYTWAAHPYLSHKQDSASVEDDDQLAPSEVSLMPRKRKVKNQTPHVGDVDDEDESSKLKGVVWPGMGLFDAATPELKKKRNQKKDVSVNDRLATMSEGIQKEELIFSSSGTPLKRRVISGQPQPEEDLLPGEELPPRPSKAKRAPRKKPLDGKKSLEDKKPLKEKDHNTGTKPNLRLKAKKKARKQQPVAAANADTQEWSDLKEEVPRKTTRNKRKKAPIDEAEEEGETQIEMEEATFEQPVVMTHLNSEYQHAPMYVAAAPMGFRAAEPTYMNMTGQSYYQFPAGQNNPFSYDPSPLATWDYFGYGMGSSIANPLFTGMYGGSFDDDDDEDNEGTISAPISESQ</sequence>
<evidence type="ECO:0000256" key="1">
    <source>
        <dbReference type="SAM" id="MobiDB-lite"/>
    </source>
</evidence>
<reference evidence="2" key="1">
    <citation type="submission" date="2020-06" db="EMBL/GenBank/DDBJ databases">
        <authorList>
            <person name="Onetto C."/>
        </authorList>
    </citation>
    <scope>NUCLEOTIDE SEQUENCE</scope>
</reference>
<feature type="region of interest" description="Disordered" evidence="1">
    <location>
        <begin position="478"/>
        <end position="500"/>
    </location>
</feature>
<comment type="caution">
    <text evidence="2">The sequence shown here is derived from an EMBL/GenBank/DDBJ whole genome shotgun (WGS) entry which is preliminary data.</text>
</comment>
<evidence type="ECO:0000313" key="3">
    <source>
        <dbReference type="Proteomes" id="UP000716446"/>
    </source>
</evidence>
<feature type="region of interest" description="Disordered" evidence="1">
    <location>
        <begin position="268"/>
        <end position="387"/>
    </location>
</feature>
<feature type="compositionally biased region" description="Acidic residues" evidence="1">
    <location>
        <begin position="480"/>
        <end position="489"/>
    </location>
</feature>
<accession>A0A9N8JN59</accession>
<dbReference type="EMBL" id="CAIJEN010000013">
    <property type="protein sequence ID" value="CAD0091420.1"/>
    <property type="molecule type" value="Genomic_DNA"/>
</dbReference>
<proteinExistence type="predicted"/>
<feature type="compositionally biased region" description="Acidic residues" evidence="1">
    <location>
        <begin position="376"/>
        <end position="387"/>
    </location>
</feature>
<protein>
    <submittedName>
        <fullName evidence="2">Uncharacterized protein</fullName>
    </submittedName>
</protein>
<keyword evidence="3" id="KW-1185">Reference proteome</keyword>
<feature type="compositionally biased region" description="Polar residues" evidence="1">
    <location>
        <begin position="490"/>
        <end position="500"/>
    </location>
</feature>
<dbReference type="Proteomes" id="UP000716446">
    <property type="component" value="Unassembled WGS sequence"/>
</dbReference>
<evidence type="ECO:0000313" key="2">
    <source>
        <dbReference type="EMBL" id="CAD0091420.1"/>
    </source>
</evidence>
<organism evidence="2 3">
    <name type="scientific">Aureobasidium vineae</name>
    <dbReference type="NCBI Taxonomy" id="2773715"/>
    <lineage>
        <taxon>Eukaryota</taxon>
        <taxon>Fungi</taxon>
        <taxon>Dikarya</taxon>
        <taxon>Ascomycota</taxon>
        <taxon>Pezizomycotina</taxon>
        <taxon>Dothideomycetes</taxon>
        <taxon>Dothideomycetidae</taxon>
        <taxon>Dothideales</taxon>
        <taxon>Saccotheciaceae</taxon>
        <taxon>Aureobasidium</taxon>
    </lineage>
</organism>
<name>A0A9N8JN59_9PEZI</name>
<feature type="compositionally biased region" description="Basic residues" evidence="1">
    <location>
        <begin position="330"/>
        <end position="340"/>
    </location>
</feature>
<feature type="compositionally biased region" description="Basic and acidic residues" evidence="1">
    <location>
        <begin position="303"/>
        <end position="324"/>
    </location>
</feature>
<feature type="region of interest" description="Disordered" evidence="1">
    <location>
        <begin position="170"/>
        <end position="211"/>
    </location>
</feature>
<dbReference type="AlphaFoldDB" id="A0A9N8JN59"/>